<dbReference type="SUPFAM" id="SSF100950">
    <property type="entry name" value="NagB/RpiA/CoA transferase-like"/>
    <property type="match status" value="1"/>
</dbReference>
<dbReference type="SUPFAM" id="SSF46785">
    <property type="entry name" value="Winged helix' DNA-binding domain"/>
    <property type="match status" value="1"/>
</dbReference>
<dbReference type="Pfam" id="PF00455">
    <property type="entry name" value="DeoRC"/>
    <property type="match status" value="1"/>
</dbReference>
<dbReference type="PANTHER" id="PTHR30363:SF4">
    <property type="entry name" value="GLYCEROL-3-PHOSPHATE REGULON REPRESSOR"/>
    <property type="match status" value="1"/>
</dbReference>
<keyword evidence="2" id="KW-0805">Transcription regulation</keyword>
<dbReference type="Gene3D" id="3.40.50.1360">
    <property type="match status" value="1"/>
</dbReference>
<dbReference type="PRINTS" id="PR00037">
    <property type="entry name" value="HTHLACR"/>
</dbReference>
<dbReference type="PROSITE" id="PS51000">
    <property type="entry name" value="HTH_DEOR_2"/>
    <property type="match status" value="1"/>
</dbReference>
<reference evidence="5" key="1">
    <citation type="submission" date="2020-05" db="EMBL/GenBank/DDBJ databases">
        <title>Fertoebacter nigrum gen. nov., sp. nov., a new member of the family Rhodobacteraceae.</title>
        <authorList>
            <person name="Szuroczki S."/>
            <person name="Abbaszade G."/>
            <person name="Buni D."/>
            <person name="Schumann P."/>
            <person name="Toth E."/>
        </authorList>
    </citation>
    <scope>NUCLEOTIDE SEQUENCE</scope>
    <source>
        <strain evidence="5">RG-N-1a</strain>
    </source>
</reference>
<gene>
    <name evidence="5" type="ORF">GEU84_004860</name>
</gene>
<dbReference type="Gene3D" id="1.10.10.10">
    <property type="entry name" value="Winged helix-like DNA-binding domain superfamily/Winged helix DNA-binding domain"/>
    <property type="match status" value="1"/>
</dbReference>
<dbReference type="PANTHER" id="PTHR30363">
    <property type="entry name" value="HTH-TYPE TRANSCRIPTIONAL REGULATOR SRLR-RELATED"/>
    <property type="match status" value="1"/>
</dbReference>
<sequence>MPGHFPASHREREILDLLDDSGSARVQDLAQRLAVTEETIRRNVKRLEAQGLVTKVHGGVHLKDWGPEPSFAQRFVQNPTAKRRIARHLAGMIGNGASLILDIGTTTAHVAEALRNHRDLLVVTNSLAVAQALAARNGNRVFMAGGELRSHDGGAFGAEALAFVRQFQVRHAVLSAAAINARAGFMLQDLREAELSRAIIEQAEEVIIAADATKFGRTAPIRIADPSLVRRLVTDAPPPADLAHALALAGVEVEVAGA</sequence>
<organism evidence="5 6">
    <name type="scientific">Fertoeibacter niger</name>
    <dbReference type="NCBI Taxonomy" id="2656921"/>
    <lineage>
        <taxon>Bacteria</taxon>
        <taxon>Pseudomonadati</taxon>
        <taxon>Pseudomonadota</taxon>
        <taxon>Alphaproteobacteria</taxon>
        <taxon>Rhodobacterales</taxon>
        <taxon>Paracoccaceae</taxon>
        <taxon>Fertoeibacter</taxon>
    </lineage>
</organism>
<dbReference type="InterPro" id="IPR014036">
    <property type="entry name" value="DeoR-like_C"/>
</dbReference>
<dbReference type="SMART" id="SM01134">
    <property type="entry name" value="DeoRC"/>
    <property type="match status" value="1"/>
</dbReference>
<evidence type="ECO:0000313" key="6">
    <source>
        <dbReference type="Proteomes" id="UP000484076"/>
    </source>
</evidence>
<dbReference type="EMBL" id="WHUT02000002">
    <property type="protein sequence ID" value="NUB43706.1"/>
    <property type="molecule type" value="Genomic_DNA"/>
</dbReference>
<dbReference type="Proteomes" id="UP000484076">
    <property type="component" value="Unassembled WGS sequence"/>
</dbReference>
<accession>A0A8X8GYF9</accession>
<dbReference type="InterPro" id="IPR001034">
    <property type="entry name" value="DeoR_HTH"/>
</dbReference>
<keyword evidence="1" id="KW-0678">Repressor</keyword>
<dbReference type="GO" id="GO:0003700">
    <property type="term" value="F:DNA-binding transcription factor activity"/>
    <property type="evidence" value="ECO:0007669"/>
    <property type="project" value="InterPro"/>
</dbReference>
<feature type="domain" description="HTH deoR-type" evidence="4">
    <location>
        <begin position="7"/>
        <end position="62"/>
    </location>
</feature>
<protein>
    <submittedName>
        <fullName evidence="5">DeoR/GlpR transcriptional regulator</fullName>
    </submittedName>
</protein>
<comment type="caution">
    <text evidence="5">The sequence shown here is derived from an EMBL/GenBank/DDBJ whole genome shotgun (WGS) entry which is preliminary data.</text>
</comment>
<evidence type="ECO:0000313" key="5">
    <source>
        <dbReference type="EMBL" id="NUB43706.1"/>
    </source>
</evidence>
<dbReference type="InterPro" id="IPR036390">
    <property type="entry name" value="WH_DNA-bd_sf"/>
</dbReference>
<keyword evidence="3" id="KW-0804">Transcription</keyword>
<evidence type="ECO:0000256" key="1">
    <source>
        <dbReference type="ARBA" id="ARBA00022491"/>
    </source>
</evidence>
<dbReference type="InterPro" id="IPR036388">
    <property type="entry name" value="WH-like_DNA-bd_sf"/>
</dbReference>
<dbReference type="InterPro" id="IPR037171">
    <property type="entry name" value="NagB/RpiA_transferase-like"/>
</dbReference>
<evidence type="ECO:0000256" key="2">
    <source>
        <dbReference type="ARBA" id="ARBA00023015"/>
    </source>
</evidence>
<evidence type="ECO:0000256" key="3">
    <source>
        <dbReference type="ARBA" id="ARBA00023163"/>
    </source>
</evidence>
<name>A0A8X8GYF9_9RHOB</name>
<keyword evidence="6" id="KW-1185">Reference proteome</keyword>
<dbReference type="AlphaFoldDB" id="A0A8X8GYF9"/>
<dbReference type="Pfam" id="PF08220">
    <property type="entry name" value="HTH_DeoR"/>
    <property type="match status" value="1"/>
</dbReference>
<dbReference type="SMART" id="SM00420">
    <property type="entry name" value="HTH_DEOR"/>
    <property type="match status" value="1"/>
</dbReference>
<proteinExistence type="predicted"/>
<dbReference type="RefSeq" id="WP_152824243.1">
    <property type="nucleotide sequence ID" value="NZ_WHUT02000002.1"/>
</dbReference>
<dbReference type="InterPro" id="IPR050313">
    <property type="entry name" value="Carb_Metab_HTH_regulators"/>
</dbReference>
<evidence type="ECO:0000259" key="4">
    <source>
        <dbReference type="PROSITE" id="PS51000"/>
    </source>
</evidence>